<gene>
    <name evidence="1" type="ORF">EJD97_023867</name>
</gene>
<proteinExistence type="predicted"/>
<dbReference type="AlphaFoldDB" id="A0A6N2C7Z7"/>
<accession>A0A6N2C7Z7</accession>
<reference evidence="1" key="1">
    <citation type="submission" date="2019-05" db="EMBL/GenBank/DDBJ databases">
        <title>The de novo reference genome and transcriptome assemblies of the wild tomato species Solanum chilense.</title>
        <authorList>
            <person name="Stam R."/>
            <person name="Nosenko T."/>
            <person name="Hoerger A.C."/>
            <person name="Stephan W."/>
            <person name="Seidel M.A."/>
            <person name="Kuhn J.M.M."/>
            <person name="Haberer G."/>
            <person name="Tellier A."/>
        </authorList>
    </citation>
    <scope>NUCLEOTIDE SEQUENCE</scope>
    <source>
        <tissue evidence="1">Mature leaves</tissue>
    </source>
</reference>
<evidence type="ECO:0000313" key="1">
    <source>
        <dbReference type="EMBL" id="TMX01701.1"/>
    </source>
</evidence>
<protein>
    <submittedName>
        <fullName evidence="1">Uncharacterized protein</fullName>
    </submittedName>
</protein>
<organism evidence="1">
    <name type="scientific">Solanum chilense</name>
    <name type="common">Tomato</name>
    <name type="synonym">Lycopersicon chilense</name>
    <dbReference type="NCBI Taxonomy" id="4083"/>
    <lineage>
        <taxon>Eukaryota</taxon>
        <taxon>Viridiplantae</taxon>
        <taxon>Streptophyta</taxon>
        <taxon>Embryophyta</taxon>
        <taxon>Tracheophyta</taxon>
        <taxon>Spermatophyta</taxon>
        <taxon>Magnoliopsida</taxon>
        <taxon>eudicotyledons</taxon>
        <taxon>Gunneridae</taxon>
        <taxon>Pentapetalae</taxon>
        <taxon>asterids</taxon>
        <taxon>lamiids</taxon>
        <taxon>Solanales</taxon>
        <taxon>Solanaceae</taxon>
        <taxon>Solanoideae</taxon>
        <taxon>Solaneae</taxon>
        <taxon>Solanum</taxon>
        <taxon>Solanum subgen. Lycopersicon</taxon>
    </lineage>
</organism>
<dbReference type="PANTHER" id="PTHR36067">
    <property type="entry name" value="EXPRESSED PROTEIN"/>
    <property type="match status" value="1"/>
</dbReference>
<sequence>MLVAEEYERRANNSKKYCAREEEIEMFSYFSTLVKNIYESPSFSFSSSRITMRLSKIKIDEKMIHKRVFQPQSDVSVAASNGVFSA</sequence>
<name>A0A6N2C7Z7_SOLCI</name>
<comment type="caution">
    <text evidence="1">The sequence shown here is derived from an EMBL/GenBank/DDBJ whole genome shotgun (WGS) entry which is preliminary data.</text>
</comment>
<dbReference type="PANTHER" id="PTHR36067:SF1">
    <property type="entry name" value="EXPRESSED PROTEIN"/>
    <property type="match status" value="1"/>
</dbReference>
<dbReference type="EMBL" id="RXGB01000791">
    <property type="protein sequence ID" value="TMX01701.1"/>
    <property type="molecule type" value="Genomic_DNA"/>
</dbReference>